<proteinExistence type="predicted"/>
<dbReference type="Pfam" id="PF00583">
    <property type="entry name" value="Acetyltransf_1"/>
    <property type="match status" value="1"/>
</dbReference>
<evidence type="ECO:0000259" key="1">
    <source>
        <dbReference type="Pfam" id="PF00583"/>
    </source>
</evidence>
<organism evidence="2 4">
    <name type="scientific">Roseovarius indicus</name>
    <dbReference type="NCBI Taxonomy" id="540747"/>
    <lineage>
        <taxon>Bacteria</taxon>
        <taxon>Pseudomonadati</taxon>
        <taxon>Pseudomonadota</taxon>
        <taxon>Alphaproteobacteria</taxon>
        <taxon>Rhodobacterales</taxon>
        <taxon>Roseobacteraceae</taxon>
        <taxon>Roseovarius</taxon>
    </lineage>
</organism>
<dbReference type="Gene3D" id="3.40.630.30">
    <property type="match status" value="1"/>
</dbReference>
<dbReference type="InterPro" id="IPR000182">
    <property type="entry name" value="GNAT_dom"/>
</dbReference>
<reference evidence="2 4" key="1">
    <citation type="submission" date="2015-04" db="EMBL/GenBank/DDBJ databases">
        <title>The draft genome sequence of Roseovarius indicus B108T.</title>
        <authorList>
            <person name="Li G."/>
            <person name="Lai Q."/>
            <person name="Shao Z."/>
            <person name="Yan P."/>
        </authorList>
    </citation>
    <scope>NUCLEOTIDE SEQUENCE [LARGE SCALE GENOMIC DNA]</scope>
    <source>
        <strain evidence="2 4">B108</strain>
    </source>
</reference>
<dbReference type="RefSeq" id="WP_057816809.1">
    <property type="nucleotide sequence ID" value="NZ_CP031598.1"/>
</dbReference>
<dbReference type="EMBL" id="CP031598">
    <property type="protein sequence ID" value="QEW27610.1"/>
    <property type="molecule type" value="Genomic_DNA"/>
</dbReference>
<evidence type="ECO:0000313" key="4">
    <source>
        <dbReference type="Proteomes" id="UP000051401"/>
    </source>
</evidence>
<dbReference type="Proteomes" id="UP000325785">
    <property type="component" value="Chromosome"/>
</dbReference>
<evidence type="ECO:0000313" key="5">
    <source>
        <dbReference type="Proteomes" id="UP000325785"/>
    </source>
</evidence>
<dbReference type="AlphaFoldDB" id="A0A0T5P891"/>
<dbReference type="SUPFAM" id="SSF55729">
    <property type="entry name" value="Acyl-CoA N-acyltransferases (Nat)"/>
    <property type="match status" value="1"/>
</dbReference>
<dbReference type="InterPro" id="IPR016181">
    <property type="entry name" value="Acyl_CoA_acyltransferase"/>
</dbReference>
<keyword evidence="4" id="KW-1185">Reference proteome</keyword>
<reference evidence="3 5" key="2">
    <citation type="submission" date="2018-08" db="EMBL/GenBank/DDBJ databases">
        <title>Genetic Globetrotter - A new plasmid hitch-hiking vast phylogenetic and geographic distances.</title>
        <authorList>
            <person name="Vollmers J."/>
            <person name="Petersen J."/>
        </authorList>
    </citation>
    <scope>NUCLEOTIDE SEQUENCE [LARGE SCALE GENOMIC DNA]</scope>
    <source>
        <strain evidence="3 5">DSM 26383</strain>
    </source>
</reference>
<evidence type="ECO:0000313" key="2">
    <source>
        <dbReference type="EMBL" id="KRS17224.1"/>
    </source>
</evidence>
<dbReference type="OrthoDB" id="8100468at2"/>
<dbReference type="EMBL" id="LAXI01000008">
    <property type="protein sequence ID" value="KRS17224.1"/>
    <property type="molecule type" value="Genomic_DNA"/>
</dbReference>
<name>A0A0T5P891_9RHOB</name>
<dbReference type="KEGG" id="rid:RIdsm_03426"/>
<accession>A0A0T5P891</accession>
<dbReference type="PATRIC" id="fig|540747.5.peg.5915"/>
<dbReference type="GO" id="GO:0016747">
    <property type="term" value="F:acyltransferase activity, transferring groups other than amino-acyl groups"/>
    <property type="evidence" value="ECO:0007669"/>
    <property type="project" value="InterPro"/>
</dbReference>
<feature type="domain" description="N-acetyltransferase" evidence="1">
    <location>
        <begin position="164"/>
        <end position="246"/>
    </location>
</feature>
<dbReference type="Proteomes" id="UP000051401">
    <property type="component" value="Unassembled WGS sequence"/>
</dbReference>
<gene>
    <name evidence="3" type="ORF">RIdsm_03426</name>
    <name evidence="2" type="ORF">XM52_14225</name>
</gene>
<protein>
    <recommendedName>
        <fullName evidence="1">N-acetyltransferase domain-containing protein</fullName>
    </recommendedName>
</protein>
<sequence>MTDITTGLYGNDAQRRLQAVSLASLDAARATPGAVFAARMPGTDDPDRLGWDRIAATLRDQGAITFRMIPADACPEIERRLADIGCEITWWDVFDGPRDAILAACDGHLANPRDDLVPVGPQAVADPGFLEEVQAFMAACGVAPYPAQVLSGQTGPATLAVLADPADGSIAATAFSYFPYNRHSPHHATAWAGLVTVREDMRKRGVGLRVNALALKAAVTQLGAGRVQQYARTRNIASCRMIERCGLRLRPGARSGIAQPAGAQSFTR</sequence>
<evidence type="ECO:0000313" key="3">
    <source>
        <dbReference type="EMBL" id="QEW27610.1"/>
    </source>
</evidence>